<accession>A0A1D6I701</accession>
<keyword evidence="1" id="KW-0175">Coiled coil</keyword>
<dbReference type="PANTHER" id="PTHR46681:SF1">
    <property type="entry name" value="KINETOCHORE PROTEIN NDC80 HOMOLOG"/>
    <property type="match status" value="1"/>
</dbReference>
<dbReference type="InParanoid" id="A0A1D6I701"/>
<organism evidence="3">
    <name type="scientific">Zea mays</name>
    <name type="common">Maize</name>
    <dbReference type="NCBI Taxonomy" id="4577"/>
    <lineage>
        <taxon>Eukaryota</taxon>
        <taxon>Viridiplantae</taxon>
        <taxon>Streptophyta</taxon>
        <taxon>Embryophyta</taxon>
        <taxon>Tracheophyta</taxon>
        <taxon>Spermatophyta</taxon>
        <taxon>Magnoliopsida</taxon>
        <taxon>Liliopsida</taxon>
        <taxon>Poales</taxon>
        <taxon>Poaceae</taxon>
        <taxon>PACMAD clade</taxon>
        <taxon>Panicoideae</taxon>
        <taxon>Andropogonodae</taxon>
        <taxon>Andropogoneae</taxon>
        <taxon>Tripsacinae</taxon>
        <taxon>Zea</taxon>
    </lineage>
</organism>
<dbReference type="ExpressionAtlas" id="A0A1D6I701">
    <property type="expression patterns" value="baseline and differential"/>
</dbReference>
<dbReference type="PANTHER" id="PTHR46681">
    <property type="entry name" value="KINETOCHORE PROTEIN NDC80 HOMOLOG"/>
    <property type="match status" value="1"/>
</dbReference>
<dbReference type="InterPro" id="IPR055307">
    <property type="entry name" value="NDC80_plants"/>
</dbReference>
<feature type="region of interest" description="Disordered" evidence="2">
    <location>
        <begin position="1"/>
        <end position="23"/>
    </location>
</feature>
<reference evidence="3" key="1">
    <citation type="submission" date="2015-12" db="EMBL/GenBank/DDBJ databases">
        <title>Update maize B73 reference genome by single molecule sequencing technologies.</title>
        <authorList>
            <consortium name="Maize Genome Sequencing Project"/>
            <person name="Ware D."/>
        </authorList>
    </citation>
    <scope>NUCLEOTIDE SEQUENCE [LARGE SCALE GENOMIC DNA]</scope>
    <source>
        <tissue evidence="3">Seedling</tissue>
    </source>
</reference>
<dbReference type="EMBL" id="CM007650">
    <property type="protein sequence ID" value="ONM55846.1"/>
    <property type="molecule type" value="Genomic_DNA"/>
</dbReference>
<dbReference type="STRING" id="4577.A0A1D6I701"/>
<dbReference type="SMR" id="A0A1D6I701"/>
<protein>
    <submittedName>
        <fullName evidence="3">Uncharacterized protein</fullName>
    </submittedName>
</protein>
<name>A0A1D6I701_MAIZE</name>
<dbReference type="EMBL" id="CM007650">
    <property type="protein sequence ID" value="ONM55845.1"/>
    <property type="molecule type" value="Genomic_DNA"/>
</dbReference>
<dbReference type="EMBL" id="CM007650">
    <property type="protein sequence ID" value="ONM55844.1"/>
    <property type="molecule type" value="Genomic_DNA"/>
</dbReference>
<sequence>MGHGPASEDDDDGDDGSSSKASHTQLMRCSCSALAMHDSGGRLQKHVLLKRDNGDVGTIVGDLEKELEAKVSDTQCAAAEIQDLLKQVDAQPVNVKDVDRLRREMQAIEDDIANTEKGKAALEDKFWEVEAKLVTKLEELERHAHQFNQALKQLKPTVAFQYMIDSKGSSPAEMLGTGYKTVLKPALLAHAEENKRICLSNLENLNGLQKQLQGNAKVLEEERNNIFSLQEKNDNLCCAVVGTFLGSGRDGLPRTDRDLTRRPTAVNEYSCGVDTLNI</sequence>
<proteinExistence type="predicted"/>
<evidence type="ECO:0000256" key="1">
    <source>
        <dbReference type="SAM" id="Coils"/>
    </source>
</evidence>
<dbReference type="Gene3D" id="1.20.5.170">
    <property type="match status" value="1"/>
</dbReference>
<feature type="coiled-coil region" evidence="1">
    <location>
        <begin position="98"/>
        <end position="125"/>
    </location>
</feature>
<evidence type="ECO:0000256" key="2">
    <source>
        <dbReference type="SAM" id="MobiDB-lite"/>
    </source>
</evidence>
<gene>
    <name evidence="3" type="ORF">ZEAMMB73_Zm00001d020942</name>
</gene>
<evidence type="ECO:0000313" key="3">
    <source>
        <dbReference type="EMBL" id="ONM55845.1"/>
    </source>
</evidence>
<dbReference type="AlphaFoldDB" id="A0A1D6I701"/>